<accession>A0A5N6NH93</accession>
<evidence type="ECO:0000313" key="4">
    <source>
        <dbReference type="Proteomes" id="UP000326396"/>
    </source>
</evidence>
<evidence type="ECO:0000313" key="3">
    <source>
        <dbReference type="EMBL" id="KAD4888461.1"/>
    </source>
</evidence>
<dbReference type="PANTHER" id="PTHR35490:SF6">
    <property type="entry name" value="NETRIN RECEPTOR DCC"/>
    <property type="match status" value="1"/>
</dbReference>
<feature type="compositionally biased region" description="Basic and acidic residues" evidence="1">
    <location>
        <begin position="33"/>
        <end position="45"/>
    </location>
</feature>
<keyword evidence="2" id="KW-0812">Transmembrane</keyword>
<dbReference type="SUPFAM" id="SSF52540">
    <property type="entry name" value="P-loop containing nucleoside triphosphate hydrolases"/>
    <property type="match status" value="1"/>
</dbReference>
<dbReference type="EMBL" id="SZYD01000011">
    <property type="protein sequence ID" value="KAD4888461.1"/>
    <property type="molecule type" value="Genomic_DNA"/>
</dbReference>
<gene>
    <name evidence="3" type="ORF">E3N88_20534</name>
</gene>
<keyword evidence="2" id="KW-0472">Membrane</keyword>
<dbReference type="GO" id="GO:0006260">
    <property type="term" value="P:DNA replication"/>
    <property type="evidence" value="ECO:0007669"/>
    <property type="project" value="InterPro"/>
</dbReference>
<feature type="region of interest" description="Disordered" evidence="1">
    <location>
        <begin position="163"/>
        <end position="212"/>
    </location>
</feature>
<dbReference type="OrthoDB" id="761538at2759"/>
<comment type="caution">
    <text evidence="3">The sequence shown here is derived from an EMBL/GenBank/DDBJ whole genome shotgun (WGS) entry which is preliminary data.</text>
</comment>
<dbReference type="Proteomes" id="UP000326396">
    <property type="component" value="Linkage Group LG19"/>
</dbReference>
<sequence>MESPVAYNRVLHKHSLLIMKQGRSGYEPSDTETELHENPLKESIKITESGFDEARNLYPSRLTGRHSSNFHPEVLPPPRRHSKSPYKTRRGDRSSKSPTPGPVPLPPGRNISPFSKSERMRHVSLFKPAEIDDLSDNDEESAASYKPKHRLFNNESYHKNEKLSYARTLSAPRLRSRDKDQQPKNDQRLRGRDGRSRTPPLRRSITSRKDIEGNYKSTPSVVEINEMFANARMVKSTVSYSTDSLPSGDIFFSRDHDAVPQSAQKIKNEGMENLLSPEPKLFTEKKPNPLQLNNSNTIPNYNTTVISSGSILTPTTMGSSSAVSRQSSNKSDLNGKSNGSSQRFTGNRRKSQTDTCFSCIGKKSCSTTKKSPERLRAFDEASFIEKAFVVESLRQFWVDKYQPLSLNGFTCHKQQALQLKQLTSQEIFPHILLKGPQGSGKKALTMALLSEIYGEAALNISHDLRYFQIQEARLSQVAVPVTSSPHHVELNVHLEVNARYALMALVKQIICDHAASPEISTVNLKPDYTVMVLYDVDKADESIQNLINWIIDCYSDVCKLVLCCQDEVGILESVKTRCHIIKLDAPVTHEIMEVLIQISRKENFELPMKFAAKIANKSENNLRKAIMALEACKSHNYPFVEDQPIAIGWEDVLTDLAAEILADPSHKRLFFTRGKVQKLLMEFVHPKLILLKLIEQFLKGVEANIKRELYYWHGYYDKRLPNGTTALLKLEVALDTLIEPKASKLAATGKTKPEPKLERRNSSGIPGVDRKSNLRNTKLTIDRKHHWTQISPALYATPEPTPVPDSPLSFPTSPYIVEHKRRGPRLSKTLSQDDAVLHQAVADEPTFKIKKSVEAEDIDSSKVFYIADAASGDLKGKHVKFQPNENLGRTEDVGSSQAFGIKDVVSGNVDNPHVKLMHKADKHEISRKSDTLERDGEIDKFFDPHDSMSAISNIAGDSNHAADRSLNSNTPFAEFYDAWEELASETRIQHTGTDIQGELHELQSAFLIEMEKRKQAETRLNELKSQWGRIREQLSVAGLSLPADTTMLEDESASDPAENLCHQVNILRFVSNSVGRGIAKAELEVQMEAQLQSKNFEINRLLDRLRYYEAVNHEMSQRNQESVETMRQLRLRRKRRQRWIWGSIGVAITLGGAALAWSYVPTGKGSSSTDPSGSNHSVK</sequence>
<dbReference type="Gene3D" id="1.20.272.10">
    <property type="match status" value="1"/>
</dbReference>
<name>A0A5N6NH93_9ASTR</name>
<feature type="region of interest" description="Disordered" evidence="1">
    <location>
        <begin position="745"/>
        <end position="776"/>
    </location>
</feature>
<dbReference type="Gene3D" id="3.40.50.300">
    <property type="entry name" value="P-loop containing nucleotide triphosphate hydrolases"/>
    <property type="match status" value="1"/>
</dbReference>
<dbReference type="Gene3D" id="1.10.8.60">
    <property type="match status" value="1"/>
</dbReference>
<feature type="region of interest" description="Disordered" evidence="1">
    <location>
        <begin position="316"/>
        <end position="349"/>
    </location>
</feature>
<dbReference type="FunFam" id="1.10.8.60:FF:000030">
    <property type="entry name" value="replication factor C subunit 3"/>
    <property type="match status" value="1"/>
</dbReference>
<dbReference type="InterPro" id="IPR008921">
    <property type="entry name" value="DNA_pol3_clamp-load_cplx_C"/>
</dbReference>
<dbReference type="InterPro" id="IPR027417">
    <property type="entry name" value="P-loop_NTPase"/>
</dbReference>
<feature type="compositionally biased region" description="Polar residues" evidence="1">
    <location>
        <begin position="316"/>
        <end position="345"/>
    </location>
</feature>
<dbReference type="GO" id="GO:0003677">
    <property type="term" value="F:DNA binding"/>
    <property type="evidence" value="ECO:0007669"/>
    <property type="project" value="InterPro"/>
</dbReference>
<dbReference type="PANTHER" id="PTHR35490">
    <property type="entry name" value="BACTERIOPHAGE N4 ADSORPTION B PROTEIN"/>
    <property type="match status" value="1"/>
</dbReference>
<reference evidence="3 4" key="1">
    <citation type="submission" date="2019-05" db="EMBL/GenBank/DDBJ databases">
        <title>Mikania micrantha, genome provides insights into the molecular mechanism of rapid growth.</title>
        <authorList>
            <person name="Liu B."/>
        </authorList>
    </citation>
    <scope>NUCLEOTIDE SEQUENCE [LARGE SCALE GENOMIC DNA]</scope>
    <source>
        <strain evidence="3">NLD-2019</strain>
        <tissue evidence="3">Leaf</tissue>
    </source>
</reference>
<feature type="compositionally biased region" description="Basic and acidic residues" evidence="1">
    <location>
        <begin position="175"/>
        <end position="196"/>
    </location>
</feature>
<dbReference type="AlphaFoldDB" id="A0A5N6NH93"/>
<evidence type="ECO:0000256" key="2">
    <source>
        <dbReference type="SAM" id="Phobius"/>
    </source>
</evidence>
<evidence type="ECO:0000256" key="1">
    <source>
        <dbReference type="SAM" id="MobiDB-lite"/>
    </source>
</evidence>
<feature type="region of interest" description="Disordered" evidence="1">
    <location>
        <begin position="22"/>
        <end position="116"/>
    </location>
</feature>
<dbReference type="Pfam" id="PF21960">
    <property type="entry name" value="RCF1-5-like_lid"/>
    <property type="match status" value="1"/>
</dbReference>
<keyword evidence="2" id="KW-1133">Transmembrane helix</keyword>
<organism evidence="3 4">
    <name type="scientific">Mikania micrantha</name>
    <name type="common">bitter vine</name>
    <dbReference type="NCBI Taxonomy" id="192012"/>
    <lineage>
        <taxon>Eukaryota</taxon>
        <taxon>Viridiplantae</taxon>
        <taxon>Streptophyta</taxon>
        <taxon>Embryophyta</taxon>
        <taxon>Tracheophyta</taxon>
        <taxon>Spermatophyta</taxon>
        <taxon>Magnoliopsida</taxon>
        <taxon>eudicotyledons</taxon>
        <taxon>Gunneridae</taxon>
        <taxon>Pentapetalae</taxon>
        <taxon>asterids</taxon>
        <taxon>campanulids</taxon>
        <taxon>Asterales</taxon>
        <taxon>Asteraceae</taxon>
        <taxon>Asteroideae</taxon>
        <taxon>Heliantheae alliance</taxon>
        <taxon>Eupatorieae</taxon>
        <taxon>Mikania</taxon>
    </lineage>
</organism>
<feature type="compositionally biased region" description="Basic residues" evidence="1">
    <location>
        <begin position="78"/>
        <end position="88"/>
    </location>
</feature>
<protein>
    <submittedName>
        <fullName evidence="3">Uncharacterized protein</fullName>
    </submittedName>
</protein>
<dbReference type="SUPFAM" id="SSF48019">
    <property type="entry name" value="post-AAA+ oligomerization domain-like"/>
    <property type="match status" value="1"/>
</dbReference>
<dbReference type="Pfam" id="PF22534">
    <property type="entry name" value="RFC_C"/>
    <property type="match status" value="1"/>
</dbReference>
<proteinExistence type="predicted"/>
<feature type="compositionally biased region" description="Basic and acidic residues" evidence="1">
    <location>
        <begin position="751"/>
        <end position="761"/>
    </location>
</feature>
<keyword evidence="4" id="KW-1185">Reference proteome</keyword>
<feature type="transmembrane region" description="Helical" evidence="2">
    <location>
        <begin position="1139"/>
        <end position="1160"/>
    </location>
</feature>